<name>A0ACC1T1B5_9APHY</name>
<keyword evidence="2" id="KW-1185">Reference proteome</keyword>
<sequence length="1119" mass="126763">MYTASQVLYGMRNTRNIGTSVVIAAYRKDPEFTGDITWEMALAVTPFDGRPCQTLWDEGTIRYHISPQHTEDGETTWSIDCFEGAHCWGRPPVFLVGLGLSNYTEEDVWDNIKDIPIQNRGSLQDMYKNWVWDSLPALADAKAIYSKYGRADNSIPRTGNISNDGPVLNMLGRPVAKCKSGERYTHAVNECVSISLVKGIEIFCKRDQKPTGSIAISLALMPSLKRSSSGMMARLNGRMYELSCAQVMIDDVPTFLYNVDYFRQPNTLESMPLDIYARTTYALPLEHDHVNYYEAQVSISGNSGAVITLGLSSCATSIPRWNVRSAFVYADEDVLEAEKIEERAAPLFRTQIESCSRTILGIGLDLSRKMVFVCKNSTVIGLAPISLAQIQGTTLFPTVIIEGEDVTRLSLRANFDASPCAPTTVNTTNMERFYKIKVAHPELVQKLKDGYEHPAPQLRTTDALTESKERSYTFRVVDYRLDIYPTPTETALHYFEIKITAMSPGGLVMIGFMMYRQSGPDHGEDYLAQLELQERHWAWYSDGRCYVPYSLICGRKGPTFSGYRHRERYRRLRAGLQKRSHILHAKWYFSGLVHIQPNFGNRPYLYDLQTLRASLADVSISRWPVLAPPLHLPSELMDMVLSHLNLAEGDAGDIGPYWEYIGTICSCRLVCKRWAQRLIPYLFKTVAIGSTSSLKGLCTAVRAGDREITHLVHQLGILDKSGGDAWAYQCSSLPHELTVRPAILEYTGNFARDMVLKTTLKKARIPPQISTHPGLPFSHFSGITSLSLSLYPFRSFAALSRFVVTFRVLENLSLFNTLWPDKPETPRLVVASETLRKLDFVPAGAEPETPRPYCSQLVLLYLAERRAAPQLELSARRPVVDPIDLDLVCDLVKQLELETDDFDAERYDVSRILRYNTIEDGKWSLSLTSEYGYYSWCYVFSPVVPGPSPIEHAPRVVVHFEELRIGMRARKRSGKRMSMLFQVLQRTLPHMAHFKTVQIFRKPDEVVIELENFEERSVELDKAAIVDLVKRCQGIQEAREVLCRYWVNNRGEKMFSEEQFDEIIGEVKDLVESEDEDSESDSDETDENEDRTDVSTGEDGKDSDSETEDTDSDRGREDV</sequence>
<gene>
    <name evidence="1" type="ORF">NM688_g5020</name>
</gene>
<dbReference type="EMBL" id="JANHOG010000889">
    <property type="protein sequence ID" value="KAJ3550685.1"/>
    <property type="molecule type" value="Genomic_DNA"/>
</dbReference>
<accession>A0ACC1T1B5</accession>
<evidence type="ECO:0000313" key="1">
    <source>
        <dbReference type="EMBL" id="KAJ3550685.1"/>
    </source>
</evidence>
<organism evidence="1 2">
    <name type="scientific">Phlebia brevispora</name>
    <dbReference type="NCBI Taxonomy" id="194682"/>
    <lineage>
        <taxon>Eukaryota</taxon>
        <taxon>Fungi</taxon>
        <taxon>Dikarya</taxon>
        <taxon>Basidiomycota</taxon>
        <taxon>Agaricomycotina</taxon>
        <taxon>Agaricomycetes</taxon>
        <taxon>Polyporales</taxon>
        <taxon>Meruliaceae</taxon>
        <taxon>Phlebia</taxon>
    </lineage>
</organism>
<proteinExistence type="predicted"/>
<protein>
    <submittedName>
        <fullName evidence="1">Uncharacterized protein</fullName>
    </submittedName>
</protein>
<dbReference type="Proteomes" id="UP001148662">
    <property type="component" value="Unassembled WGS sequence"/>
</dbReference>
<reference evidence="1" key="1">
    <citation type="submission" date="2022-07" db="EMBL/GenBank/DDBJ databases">
        <title>Genome Sequence of Phlebia brevispora.</title>
        <authorList>
            <person name="Buettner E."/>
        </authorList>
    </citation>
    <scope>NUCLEOTIDE SEQUENCE</scope>
    <source>
        <strain evidence="1">MPL23</strain>
    </source>
</reference>
<comment type="caution">
    <text evidence="1">The sequence shown here is derived from an EMBL/GenBank/DDBJ whole genome shotgun (WGS) entry which is preliminary data.</text>
</comment>
<evidence type="ECO:0000313" key="2">
    <source>
        <dbReference type="Proteomes" id="UP001148662"/>
    </source>
</evidence>